<evidence type="ECO:0000313" key="1">
    <source>
        <dbReference type="EMBL" id="EDM79538.1"/>
    </source>
</evidence>
<sequence>MLTESIDVAALIDLEVGMEPCGRLLKQLRDVGRRCQAWANDWYDAAAAYRVFEVIRQTHG</sequence>
<gene>
    <name evidence="1" type="ORF">PPSIR1_20959</name>
</gene>
<organism evidence="1 2">
    <name type="scientific">Plesiocystis pacifica SIR-1</name>
    <dbReference type="NCBI Taxonomy" id="391625"/>
    <lineage>
        <taxon>Bacteria</taxon>
        <taxon>Pseudomonadati</taxon>
        <taxon>Myxococcota</taxon>
        <taxon>Polyangia</taxon>
        <taxon>Nannocystales</taxon>
        <taxon>Nannocystaceae</taxon>
        <taxon>Plesiocystis</taxon>
    </lineage>
</organism>
<reference evidence="1 2" key="1">
    <citation type="submission" date="2007-06" db="EMBL/GenBank/DDBJ databases">
        <authorList>
            <person name="Shimkets L."/>
            <person name="Ferriera S."/>
            <person name="Johnson J."/>
            <person name="Kravitz S."/>
            <person name="Beeson K."/>
            <person name="Sutton G."/>
            <person name="Rogers Y.-H."/>
            <person name="Friedman R."/>
            <person name="Frazier M."/>
            <person name="Venter J.C."/>
        </authorList>
    </citation>
    <scope>NUCLEOTIDE SEQUENCE [LARGE SCALE GENOMIC DNA]</scope>
    <source>
        <strain evidence="1 2">SIR-1</strain>
    </source>
</reference>
<protein>
    <submittedName>
        <fullName evidence="1">Uncharacterized protein</fullName>
    </submittedName>
</protein>
<proteinExistence type="predicted"/>
<dbReference type="EMBL" id="ABCS01000018">
    <property type="protein sequence ID" value="EDM79538.1"/>
    <property type="molecule type" value="Genomic_DNA"/>
</dbReference>
<dbReference type="AlphaFoldDB" id="A6G3D1"/>
<comment type="caution">
    <text evidence="1">The sequence shown here is derived from an EMBL/GenBank/DDBJ whole genome shotgun (WGS) entry which is preliminary data.</text>
</comment>
<keyword evidence="2" id="KW-1185">Reference proteome</keyword>
<accession>A6G3D1</accession>
<dbReference type="Proteomes" id="UP000005801">
    <property type="component" value="Unassembled WGS sequence"/>
</dbReference>
<evidence type="ECO:0000313" key="2">
    <source>
        <dbReference type="Proteomes" id="UP000005801"/>
    </source>
</evidence>
<name>A6G3D1_9BACT</name>